<evidence type="ECO:0000256" key="5">
    <source>
        <dbReference type="ARBA" id="ARBA00023136"/>
    </source>
</evidence>
<feature type="transmembrane region" description="Helical" evidence="6">
    <location>
        <begin position="84"/>
        <end position="104"/>
    </location>
</feature>
<evidence type="ECO:0000313" key="8">
    <source>
        <dbReference type="Proteomes" id="UP000037069"/>
    </source>
</evidence>
<protein>
    <recommendedName>
        <fullName evidence="6">Gustatory receptor</fullName>
    </recommendedName>
</protein>
<keyword evidence="8" id="KW-1185">Reference proteome</keyword>
<keyword evidence="6 7" id="KW-0675">Receptor</keyword>
<name>A0A0L0CI20_LUCCU</name>
<gene>
    <name evidence="7" type="ORF">FF38_13937</name>
</gene>
<comment type="subcellular location">
    <subcellularLocation>
        <location evidence="1 6">Cell membrane</location>
        <topology evidence="1 6">Multi-pass membrane protein</topology>
    </subcellularLocation>
</comment>
<evidence type="ECO:0000256" key="3">
    <source>
        <dbReference type="ARBA" id="ARBA00022692"/>
    </source>
</evidence>
<keyword evidence="4 6" id="KW-1133">Transmembrane helix</keyword>
<dbReference type="InterPro" id="IPR013604">
    <property type="entry name" value="7TM_chemorcpt"/>
</dbReference>
<dbReference type="OrthoDB" id="8006662at2759"/>
<evidence type="ECO:0000256" key="4">
    <source>
        <dbReference type="ARBA" id="ARBA00022989"/>
    </source>
</evidence>
<feature type="transmembrane region" description="Helical" evidence="6">
    <location>
        <begin position="46"/>
        <end position="69"/>
    </location>
</feature>
<evidence type="ECO:0000256" key="1">
    <source>
        <dbReference type="ARBA" id="ARBA00004651"/>
    </source>
</evidence>
<dbReference type="GO" id="GO:0005886">
    <property type="term" value="C:plasma membrane"/>
    <property type="evidence" value="ECO:0007669"/>
    <property type="project" value="UniProtKB-SubCell"/>
</dbReference>
<comment type="caution">
    <text evidence="7">The sequence shown here is derived from an EMBL/GenBank/DDBJ whole genome shotgun (WGS) entry which is preliminary data.</text>
</comment>
<comment type="caution">
    <text evidence="6">Lacks conserved residue(s) required for the propagation of feature annotation.</text>
</comment>
<proteinExistence type="inferred from homology"/>
<dbReference type="OMA" id="FYCDRTI"/>
<feature type="transmembrane region" description="Helical" evidence="6">
    <location>
        <begin position="169"/>
        <end position="186"/>
    </location>
</feature>
<dbReference type="GO" id="GO:0007165">
    <property type="term" value="P:signal transduction"/>
    <property type="evidence" value="ECO:0007669"/>
    <property type="project" value="UniProtKB-KW"/>
</dbReference>
<dbReference type="GO" id="GO:0050909">
    <property type="term" value="P:sensory perception of taste"/>
    <property type="evidence" value="ECO:0007669"/>
    <property type="project" value="InterPro"/>
</dbReference>
<sequence length="409" mass="47576">MAVLRRFFSYPNTIYDCCKVFCFILFSLGCSGFTKHGDRFQYNRKSLFITWLAVCWYLGSLMGCMYVKLQDPQVENLDSLIKSIIYLEIGMSTFMYLTTVISMLSNMDANLQLYARIQYLDEKLLKEFPCKLNYEKLMRKHVLLLFSVAVIYMTVIVLAVSRASHGQEFVVNLLAGLAYTAVTGGPHMNCYAQMNMAEILSIRFRLLQKLLSKHVVCFSRLSVPQQVDCLRSLISLVQEYHVCIRHINKVYAVCLASTLLHDFTLTTSEFYLIFGGSSKNTQRENTLIWYVAVCMILPLYKMTIAPIYCDKAIREGKKCLKIIMDTECWFPRNTDVRQMVSLCLMWRKDNTIEFFCGTMIFNKQIIAVVYSQIFNYLLILIQFRMTQEMGDQIEKQKNTIQEWIGVDYV</sequence>
<evidence type="ECO:0000256" key="6">
    <source>
        <dbReference type="RuleBase" id="RU363108"/>
    </source>
</evidence>
<dbReference type="PROSITE" id="PS51257">
    <property type="entry name" value="PROKAR_LIPOPROTEIN"/>
    <property type="match status" value="1"/>
</dbReference>
<reference evidence="7" key="1">
    <citation type="journal article" date="2015" name="Nat. Commun.">
        <title>Lucilia cuprina genome unlocks parasitic fly biology to underpin future interventions.</title>
        <authorList>
            <person name="Anstead C.A."/>
            <person name="Korhonen P.K."/>
            <person name="Young N.D."/>
            <person name="Hall R.S."/>
            <person name="Jex A.R."/>
            <person name="Murali S.C."/>
            <person name="Hughes D.S."/>
            <person name="Lee S.F."/>
            <person name="Perry T."/>
            <person name="Stroehlein A.J."/>
            <person name="Ansell B.R."/>
            <person name="Breugelmans B."/>
            <person name="Hofmann A."/>
            <person name="Qu J."/>
            <person name="Dugan S."/>
            <person name="Lee S.L."/>
            <person name="Chao H."/>
            <person name="Dinh H."/>
            <person name="Han Y."/>
            <person name="Doddapaneni H.V."/>
            <person name="Worley K.C."/>
            <person name="Muzny D.M."/>
            <person name="Ioannidis P."/>
            <person name="Waterhouse R.M."/>
            <person name="Zdobnov E.M."/>
            <person name="James P.J."/>
            <person name="Bagnall N.H."/>
            <person name="Kotze A.C."/>
            <person name="Gibbs R.A."/>
            <person name="Richards S."/>
            <person name="Batterham P."/>
            <person name="Gasser R.B."/>
        </authorList>
    </citation>
    <scope>NUCLEOTIDE SEQUENCE [LARGE SCALE GENOMIC DNA]</scope>
    <source>
        <strain evidence="7">LS</strain>
        <tissue evidence="7">Full body</tissue>
    </source>
</reference>
<keyword evidence="2 6" id="KW-1003">Cell membrane</keyword>
<feature type="transmembrane region" description="Helical" evidence="6">
    <location>
        <begin position="142"/>
        <end position="163"/>
    </location>
</feature>
<comment type="function">
    <text evidence="6">Gustatory receptor which mediates acceptance or avoidance behavior, depending on its substrates.</text>
</comment>
<organism evidence="7 8">
    <name type="scientific">Lucilia cuprina</name>
    <name type="common">Green bottle fly</name>
    <name type="synonym">Australian sheep blowfly</name>
    <dbReference type="NCBI Taxonomy" id="7375"/>
    <lineage>
        <taxon>Eukaryota</taxon>
        <taxon>Metazoa</taxon>
        <taxon>Ecdysozoa</taxon>
        <taxon>Arthropoda</taxon>
        <taxon>Hexapoda</taxon>
        <taxon>Insecta</taxon>
        <taxon>Pterygota</taxon>
        <taxon>Neoptera</taxon>
        <taxon>Endopterygota</taxon>
        <taxon>Diptera</taxon>
        <taxon>Brachycera</taxon>
        <taxon>Muscomorpha</taxon>
        <taxon>Oestroidea</taxon>
        <taxon>Calliphoridae</taxon>
        <taxon>Luciliinae</taxon>
        <taxon>Lucilia</taxon>
    </lineage>
</organism>
<dbReference type="Pfam" id="PF08395">
    <property type="entry name" value="7tm_7"/>
    <property type="match status" value="1"/>
</dbReference>
<keyword evidence="5 6" id="KW-0472">Membrane</keyword>
<comment type="similarity">
    <text evidence="6">Belongs to the insect chemoreceptor superfamily. Gustatory receptor (GR) family.</text>
</comment>
<keyword evidence="6" id="KW-0807">Transducer</keyword>
<accession>A0A0L0CI20</accession>
<evidence type="ECO:0000313" key="7">
    <source>
        <dbReference type="EMBL" id="KNC31149.1"/>
    </source>
</evidence>
<feature type="transmembrane region" description="Helical" evidence="6">
    <location>
        <begin position="287"/>
        <end position="308"/>
    </location>
</feature>
<dbReference type="EMBL" id="JRES01000440">
    <property type="protein sequence ID" value="KNC31149.1"/>
    <property type="molecule type" value="Genomic_DNA"/>
</dbReference>
<dbReference type="Proteomes" id="UP000037069">
    <property type="component" value="Unassembled WGS sequence"/>
</dbReference>
<dbReference type="AlphaFoldDB" id="A0A0L0CI20"/>
<keyword evidence="3 6" id="KW-0812">Transmembrane</keyword>
<evidence type="ECO:0000256" key="2">
    <source>
        <dbReference type="ARBA" id="ARBA00022475"/>
    </source>
</evidence>